<gene>
    <name evidence="1 3" type="primary">nuoD</name>
    <name evidence="3" type="ORF">rosag_37760</name>
</gene>
<comment type="caution">
    <text evidence="3">The sequence shown here is derived from an EMBL/GenBank/DDBJ whole genome shotgun (WGS) entry which is preliminary data.</text>
</comment>
<evidence type="ECO:0000256" key="1">
    <source>
        <dbReference type="HAMAP-Rule" id="MF_01358"/>
    </source>
</evidence>
<dbReference type="GO" id="GO:0005886">
    <property type="term" value="C:plasma membrane"/>
    <property type="evidence" value="ECO:0007669"/>
    <property type="project" value="UniProtKB-SubCell"/>
</dbReference>
<dbReference type="SUPFAM" id="SSF56762">
    <property type="entry name" value="HydB/Nqo4-like"/>
    <property type="match status" value="1"/>
</dbReference>
<dbReference type="NCBIfam" id="NF004739">
    <property type="entry name" value="PRK06075.1"/>
    <property type="match status" value="1"/>
</dbReference>
<dbReference type="InterPro" id="IPR029014">
    <property type="entry name" value="NiFe-Hase_large"/>
</dbReference>
<dbReference type="EMBL" id="BRXS01000006">
    <property type="protein sequence ID" value="GLC27263.1"/>
    <property type="molecule type" value="Genomic_DNA"/>
</dbReference>
<dbReference type="AlphaFoldDB" id="A0AA37QK33"/>
<accession>A0AA37QK33</accession>
<dbReference type="InterPro" id="IPR001135">
    <property type="entry name" value="NADH_Q_OxRdtase_suD"/>
</dbReference>
<dbReference type="RefSeq" id="WP_284351707.1">
    <property type="nucleotide sequence ID" value="NZ_BRXS01000006.1"/>
</dbReference>
<dbReference type="PANTHER" id="PTHR11993:SF10">
    <property type="entry name" value="NADH DEHYDROGENASE [UBIQUINONE] IRON-SULFUR PROTEIN 2, MITOCHONDRIAL"/>
    <property type="match status" value="1"/>
</dbReference>
<comment type="function">
    <text evidence="1">NDH-1 shuttles electrons from NADH, via FMN and iron-sulfur (Fe-S) centers, to quinones in the respiratory chain. The immediate electron acceptor for the enzyme in this species is believed to be ubiquinone. Couples the redox reaction to proton translocation (for every two electrons transferred, four hydrogen ions are translocated across the cytoplasmic membrane), and thus conserves the redox energy in a proton gradient.</text>
</comment>
<keyword evidence="4" id="KW-1185">Reference proteome</keyword>
<dbReference type="InterPro" id="IPR022885">
    <property type="entry name" value="NDH1_su_D/H"/>
</dbReference>
<evidence type="ECO:0000313" key="3">
    <source>
        <dbReference type="EMBL" id="GLC27263.1"/>
    </source>
</evidence>
<keyword evidence="1" id="KW-0874">Quinone</keyword>
<keyword evidence="1" id="KW-0520">NAD</keyword>
<evidence type="ECO:0000313" key="4">
    <source>
        <dbReference type="Proteomes" id="UP001161325"/>
    </source>
</evidence>
<feature type="domain" description="NADH-quinone oxidoreductase subunit D" evidence="2">
    <location>
        <begin position="167"/>
        <end position="437"/>
    </location>
</feature>
<proteinExistence type="inferred from homology"/>
<dbReference type="Gene3D" id="1.10.645.10">
    <property type="entry name" value="Cytochrome-c3 Hydrogenase, chain B"/>
    <property type="match status" value="1"/>
</dbReference>
<keyword evidence="1" id="KW-0830">Ubiquinone</keyword>
<dbReference type="Pfam" id="PF00346">
    <property type="entry name" value="Complex1_49kDa"/>
    <property type="match status" value="1"/>
</dbReference>
<dbReference type="Proteomes" id="UP001161325">
    <property type="component" value="Unassembled WGS sequence"/>
</dbReference>
<keyword evidence="1" id="KW-1278">Translocase</keyword>
<organism evidence="3 4">
    <name type="scientific">Roseisolibacter agri</name>
    <dbReference type="NCBI Taxonomy" id="2014610"/>
    <lineage>
        <taxon>Bacteria</taxon>
        <taxon>Pseudomonadati</taxon>
        <taxon>Gemmatimonadota</taxon>
        <taxon>Gemmatimonadia</taxon>
        <taxon>Gemmatimonadales</taxon>
        <taxon>Gemmatimonadaceae</taxon>
        <taxon>Roseisolibacter</taxon>
    </lineage>
</organism>
<comment type="subcellular location">
    <subcellularLocation>
        <location evidence="1">Cell membrane</location>
        <topology evidence="1">Peripheral membrane protein</topology>
        <orientation evidence="1">Cytoplasmic side</orientation>
    </subcellularLocation>
</comment>
<protein>
    <recommendedName>
        <fullName evidence="1">NADH-quinone oxidoreductase subunit D</fullName>
        <ecNumber evidence="1">7.1.1.-</ecNumber>
    </recommendedName>
    <alternativeName>
        <fullName evidence="1">NADH dehydrogenase I subunit D</fullName>
    </alternativeName>
    <alternativeName>
        <fullName evidence="1">NDH-1 subunit D</fullName>
    </alternativeName>
</protein>
<dbReference type="GO" id="GO:0050136">
    <property type="term" value="F:NADH dehydrogenase (quinone) (non-electrogenic) activity"/>
    <property type="evidence" value="ECO:0007669"/>
    <property type="project" value="UniProtKB-UniRule"/>
</dbReference>
<keyword evidence="1" id="KW-1003">Cell membrane</keyword>
<dbReference type="EC" id="7.1.1.-" evidence="1"/>
<evidence type="ECO:0000259" key="2">
    <source>
        <dbReference type="Pfam" id="PF00346"/>
    </source>
</evidence>
<comment type="similarity">
    <text evidence="1">Belongs to the complex I 49 kDa subunit family.</text>
</comment>
<dbReference type="HAMAP" id="MF_01358">
    <property type="entry name" value="NDH1_NuoD"/>
    <property type="match status" value="1"/>
</dbReference>
<keyword evidence="1" id="KW-0813">Transport</keyword>
<sequence>MPTTKRTVEVALSTTGLGPDGRPQRVPLVVDDRGQVVPMEAPPGLEPDLAGEHMLINIGPQHPATHGVLRLVLELDGETVVRCIPHVGYLHCGFEKIGEYRQYNQIIPWTDREDYLNSPGNNVAFALGAERLFGIEITPRCTVLRVITMELSRIMSHLVWMGTTAVDLGAFTPFLWTFQERENIYNLLEGWVGARLTTSLTRVGGMAADIPDGWMDGLRKFVKGFPKTLAEADKMLTRNAIWVGRTVGLGVMTGDEALNYGLSGPMLRASGVAYDVRKDFPYLDYETYDFDVCVGTHGDVYDRYLVRMEEMLQSIRILEQAIERLPDGPINVEDPRIILPPKRKATSEMESMIHHFKLVMEGPRPPVGECYVPVESPKGEKGYYMVSDGTSKPVRWRIRPPAFINLSAIPKMVEGHLLSDVIVVNASIDIVMGEVDR</sequence>
<comment type="catalytic activity">
    <reaction evidence="1">
        <text>a quinone + NADH + 5 H(+)(in) = a quinol + NAD(+) + 4 H(+)(out)</text>
        <dbReference type="Rhea" id="RHEA:57888"/>
        <dbReference type="ChEBI" id="CHEBI:15378"/>
        <dbReference type="ChEBI" id="CHEBI:24646"/>
        <dbReference type="ChEBI" id="CHEBI:57540"/>
        <dbReference type="ChEBI" id="CHEBI:57945"/>
        <dbReference type="ChEBI" id="CHEBI:132124"/>
    </reaction>
</comment>
<dbReference type="PANTHER" id="PTHR11993">
    <property type="entry name" value="NADH-UBIQUINONE OXIDOREDUCTASE 49 KDA SUBUNIT"/>
    <property type="match status" value="1"/>
</dbReference>
<dbReference type="GO" id="GO:0051287">
    <property type="term" value="F:NAD binding"/>
    <property type="evidence" value="ECO:0007669"/>
    <property type="project" value="InterPro"/>
</dbReference>
<keyword evidence="1" id="KW-0472">Membrane</keyword>
<reference evidence="3" key="1">
    <citation type="submission" date="2022-08" db="EMBL/GenBank/DDBJ databases">
        <title>Draft genome sequencing of Roseisolibacter agri AW1220.</title>
        <authorList>
            <person name="Tobiishi Y."/>
            <person name="Tonouchi A."/>
        </authorList>
    </citation>
    <scope>NUCLEOTIDE SEQUENCE</scope>
    <source>
        <strain evidence="3">AW1220</strain>
    </source>
</reference>
<name>A0AA37QK33_9BACT</name>
<dbReference type="GO" id="GO:0048038">
    <property type="term" value="F:quinone binding"/>
    <property type="evidence" value="ECO:0007669"/>
    <property type="project" value="UniProtKB-KW"/>
</dbReference>
<comment type="subunit">
    <text evidence="1">NDH-1 is composed of 14 different subunits. Subunits NuoB, C, D, E, F, and G constitute the peripheral sector of the complex.</text>
</comment>
<dbReference type="NCBIfam" id="TIGR01962">
    <property type="entry name" value="NuoD"/>
    <property type="match status" value="1"/>
</dbReference>